<accession>L8WI19</accession>
<name>L8WI19_THACA</name>
<reference evidence="1 2" key="1">
    <citation type="journal article" date="2013" name="Nat. Commun.">
        <title>The evolution and pathogenic mechanisms of the rice sheath blight pathogen.</title>
        <authorList>
            <person name="Zheng A."/>
            <person name="Lin R."/>
            <person name="Xu L."/>
            <person name="Qin P."/>
            <person name="Tang C."/>
            <person name="Ai P."/>
            <person name="Zhang D."/>
            <person name="Liu Y."/>
            <person name="Sun Z."/>
            <person name="Feng H."/>
            <person name="Wang Y."/>
            <person name="Chen Y."/>
            <person name="Liang X."/>
            <person name="Fu R."/>
            <person name="Li Q."/>
            <person name="Zhang J."/>
            <person name="Yu X."/>
            <person name="Xie Z."/>
            <person name="Ding L."/>
            <person name="Guan P."/>
            <person name="Tang J."/>
            <person name="Liang Y."/>
            <person name="Wang S."/>
            <person name="Deng Q."/>
            <person name="Li S."/>
            <person name="Zhu J."/>
            <person name="Wang L."/>
            <person name="Liu H."/>
            <person name="Li P."/>
        </authorList>
    </citation>
    <scope>NUCLEOTIDE SEQUENCE [LARGE SCALE GENOMIC DNA]</scope>
    <source>
        <strain evidence="2">AG-1 IA</strain>
    </source>
</reference>
<keyword evidence="2" id="KW-1185">Reference proteome</keyword>
<gene>
    <name evidence="1" type="ORF">AG1IA_08136</name>
</gene>
<dbReference type="Proteomes" id="UP000011668">
    <property type="component" value="Unassembled WGS sequence"/>
</dbReference>
<dbReference type="EMBL" id="AFRT01002459">
    <property type="protein sequence ID" value="ELU37836.1"/>
    <property type="molecule type" value="Genomic_DNA"/>
</dbReference>
<evidence type="ECO:0000313" key="2">
    <source>
        <dbReference type="Proteomes" id="UP000011668"/>
    </source>
</evidence>
<organism evidence="1 2">
    <name type="scientific">Thanatephorus cucumeris (strain AG1-IA)</name>
    <name type="common">Rice sheath blight fungus</name>
    <name type="synonym">Rhizoctonia solani</name>
    <dbReference type="NCBI Taxonomy" id="983506"/>
    <lineage>
        <taxon>Eukaryota</taxon>
        <taxon>Fungi</taxon>
        <taxon>Dikarya</taxon>
        <taxon>Basidiomycota</taxon>
        <taxon>Agaricomycotina</taxon>
        <taxon>Agaricomycetes</taxon>
        <taxon>Cantharellales</taxon>
        <taxon>Ceratobasidiaceae</taxon>
        <taxon>Rhizoctonia</taxon>
        <taxon>Rhizoctonia solani AG-1</taxon>
    </lineage>
</organism>
<proteinExistence type="predicted"/>
<sequence length="97" mass="10868">MTSLRLAYLRKWGEQRQTCKLVPPLRPWLLRSAKTSTALHWPMSPSHRLSITTQNTIQTPLPQTQATSLTGMLPMPTTSLFTTLKRQSAAGDFGSPF</sequence>
<comment type="caution">
    <text evidence="1">The sequence shown here is derived from an EMBL/GenBank/DDBJ whole genome shotgun (WGS) entry which is preliminary data.</text>
</comment>
<protein>
    <submittedName>
        <fullName evidence="1">Uncharacterized protein</fullName>
    </submittedName>
</protein>
<evidence type="ECO:0000313" key="1">
    <source>
        <dbReference type="EMBL" id="ELU37836.1"/>
    </source>
</evidence>
<dbReference type="HOGENOM" id="CLU_2348135_0_0_1"/>
<dbReference type="AlphaFoldDB" id="L8WI19"/>